<dbReference type="Proteomes" id="UP000030392">
    <property type="component" value="Unassembled WGS sequence"/>
</dbReference>
<accession>A0A0A2C197</accession>
<dbReference type="AlphaFoldDB" id="A0A0A2C197"/>
<evidence type="ECO:0000313" key="2">
    <source>
        <dbReference type="Proteomes" id="UP000030392"/>
    </source>
</evidence>
<comment type="caution">
    <text evidence="1">The sequence shown here is derived from an EMBL/GenBank/DDBJ whole genome shotgun (WGS) entry which is preliminary data.</text>
</comment>
<organism evidence="1 2">
    <name type="scientific">Prochlorococcus marinus str. PAC1</name>
    <dbReference type="NCBI Taxonomy" id="59924"/>
    <lineage>
        <taxon>Bacteria</taxon>
        <taxon>Bacillati</taxon>
        <taxon>Cyanobacteriota</taxon>
        <taxon>Cyanophyceae</taxon>
        <taxon>Synechococcales</taxon>
        <taxon>Prochlorococcaceae</taxon>
        <taxon>Prochlorococcus</taxon>
    </lineage>
</organism>
<evidence type="ECO:0000313" key="1">
    <source>
        <dbReference type="EMBL" id="KGG20101.1"/>
    </source>
</evidence>
<name>A0A0A2C197_PROMR</name>
<protein>
    <submittedName>
        <fullName evidence="1">Uncharacterized protein</fullName>
    </submittedName>
</protein>
<reference evidence="2" key="1">
    <citation type="journal article" date="2014" name="Sci. Data">
        <title>Genomes of diverse isolates of the marine cyanobacterium Prochlorococcus.</title>
        <authorList>
            <person name="Biller S."/>
            <person name="Berube P."/>
            <person name="Thompson J."/>
            <person name="Kelly L."/>
            <person name="Roggensack S."/>
            <person name="Awad L."/>
            <person name="Roache-Johnson K."/>
            <person name="Ding H."/>
            <person name="Giovannoni S.J."/>
            <person name="Moore L.R."/>
            <person name="Chisholm S.W."/>
        </authorList>
    </citation>
    <scope>NUCLEOTIDE SEQUENCE [LARGE SCALE GENOMIC DNA]</scope>
    <source>
        <strain evidence="2">PAC1</strain>
    </source>
</reference>
<sequence length="41" mass="4716">MEAEWQNQEGEKNQSLNKKIVFIVNPGGHYAKPVFEDITLI</sequence>
<dbReference type="EMBL" id="JNAX01000014">
    <property type="protein sequence ID" value="KGG20101.1"/>
    <property type="molecule type" value="Genomic_DNA"/>
</dbReference>
<proteinExistence type="predicted"/>
<gene>
    <name evidence="1" type="ORF">EV03_1565</name>
</gene>